<comment type="cofactor">
    <cofactor evidence="8">
        <name>Zn(2+)</name>
        <dbReference type="ChEBI" id="CHEBI:29105"/>
    </cofactor>
    <text evidence="8">Binds 1 zinc ion per subunit.</text>
</comment>
<comment type="similarity">
    <text evidence="2 8">Belongs to the metallo-dependent hydrolases superfamily. ATZ/TRZ family.</text>
</comment>
<protein>
    <recommendedName>
        <fullName evidence="3 7">Guanine deaminase</fullName>
        <shortName evidence="8">Guanase</shortName>
        <ecNumber evidence="3 7">3.5.4.3</ecNumber>
    </recommendedName>
    <alternativeName>
        <fullName evidence="8">Guanine aminohydrolase</fullName>
    </alternativeName>
</protein>
<keyword evidence="5 8" id="KW-0378">Hydrolase</keyword>
<keyword evidence="6 8" id="KW-0862">Zinc</keyword>
<comment type="catalytic activity">
    <reaction evidence="8">
        <text>guanine + H2O + H(+) = xanthine + NH4(+)</text>
        <dbReference type="Rhea" id="RHEA:14665"/>
        <dbReference type="ChEBI" id="CHEBI:15377"/>
        <dbReference type="ChEBI" id="CHEBI:15378"/>
        <dbReference type="ChEBI" id="CHEBI:16235"/>
        <dbReference type="ChEBI" id="CHEBI:17712"/>
        <dbReference type="ChEBI" id="CHEBI:28938"/>
        <dbReference type="EC" id="3.5.4.3"/>
    </reaction>
</comment>
<comment type="caution">
    <text evidence="11">The sequence shown here is derived from an EMBL/GenBank/DDBJ whole genome shotgun (WGS) entry which is preliminary data.</text>
</comment>
<dbReference type="EMBL" id="VFOP01000001">
    <property type="protein sequence ID" value="TQL49105.1"/>
    <property type="molecule type" value="Genomic_DNA"/>
</dbReference>
<feature type="domain" description="Aminodeoxyfutalosine deaminase/Imidazolonepropionase-like composite" evidence="10">
    <location>
        <begin position="29"/>
        <end position="53"/>
    </location>
</feature>
<evidence type="ECO:0000256" key="2">
    <source>
        <dbReference type="ARBA" id="ARBA00006745"/>
    </source>
</evidence>
<dbReference type="SUPFAM" id="SSF51338">
    <property type="entry name" value="Composite domain of metallo-dependent hydrolases"/>
    <property type="match status" value="1"/>
</dbReference>
<dbReference type="NCBIfam" id="TIGR02967">
    <property type="entry name" value="guan_deamin"/>
    <property type="match status" value="1"/>
</dbReference>
<dbReference type="NCBIfam" id="NF006679">
    <property type="entry name" value="PRK09228.1"/>
    <property type="match status" value="1"/>
</dbReference>
<dbReference type="GO" id="GO:0008270">
    <property type="term" value="F:zinc ion binding"/>
    <property type="evidence" value="ECO:0007669"/>
    <property type="project" value="UniProtKB-UniRule"/>
</dbReference>
<dbReference type="AlphaFoldDB" id="A0A542YLY5"/>
<evidence type="ECO:0000313" key="11">
    <source>
        <dbReference type="EMBL" id="TQL49105.1"/>
    </source>
</evidence>
<dbReference type="PANTHER" id="PTHR11271:SF6">
    <property type="entry name" value="GUANINE DEAMINASE"/>
    <property type="match status" value="1"/>
</dbReference>
<dbReference type="Gene3D" id="3.20.20.140">
    <property type="entry name" value="Metal-dependent hydrolases"/>
    <property type="match status" value="1"/>
</dbReference>
<evidence type="ECO:0000256" key="8">
    <source>
        <dbReference type="RuleBase" id="RU366009"/>
    </source>
</evidence>
<feature type="domain" description="Amidohydrolase-related" evidence="9">
    <location>
        <begin position="62"/>
        <end position="428"/>
    </location>
</feature>
<dbReference type="InterPro" id="IPR011059">
    <property type="entry name" value="Metal-dep_hydrolase_composite"/>
</dbReference>
<gene>
    <name evidence="11" type="ORF">FB467_0170</name>
</gene>
<reference evidence="11 12" key="1">
    <citation type="submission" date="2019-06" db="EMBL/GenBank/DDBJ databases">
        <title>Sequencing the genomes of 1000 actinobacteria strains.</title>
        <authorList>
            <person name="Klenk H.-P."/>
        </authorList>
    </citation>
    <scope>NUCLEOTIDE SEQUENCE [LARGE SCALE GENOMIC DNA]</scope>
    <source>
        <strain evidence="11 12">DSM 12335</strain>
    </source>
</reference>
<name>A0A542YLY5_9MICO</name>
<comment type="function">
    <text evidence="8">Catalyzes the hydrolytic deamination of guanine, producing xanthine and ammonia.</text>
</comment>
<sequence>MSTLYRARVMDTPDSPFTGAGLRAEEDVALVVEDGTIVTRGPYDAVRDAHPDAEVVDLREGILLPGFVDAHVHFPQVRVIAGLGMPLLDWLTHCALPEEARLADAGYARGVATDFVSGLLNAGTTSALVFGSHFAPAVDEVFTEAARTGLRITAGLVLSDRILEPAGLLTTPERAYQESRALADRWHGTGRARYAVTPRFSLSASDPLLEVSGALLKDVPGSWFTSHVNENGAEVATVAQLFPDAHDYVDTYDRHGLVGRRSVLAHNVHPTDRELAVLADQSATVAHCATSNAALGSGLFPLKRHIEHGVRVALGSDVGAGTGFAMLKEGLQAYFAQQLLGKEGLPLTPAHLLWLSTRAGAEALDLGDEVGDLSPGRAFDAVWVCPPEGSTLDIGLRHAQDADNALARIFAMAGQADLARVWIGGERVRPVDPA</sequence>
<dbReference type="GO" id="GO:0006147">
    <property type="term" value="P:guanine catabolic process"/>
    <property type="evidence" value="ECO:0007669"/>
    <property type="project" value="UniProtKB-UniRule"/>
</dbReference>
<evidence type="ECO:0000259" key="9">
    <source>
        <dbReference type="Pfam" id="PF01979"/>
    </source>
</evidence>
<evidence type="ECO:0000256" key="3">
    <source>
        <dbReference type="ARBA" id="ARBA00012781"/>
    </source>
</evidence>
<dbReference type="SUPFAM" id="SSF51556">
    <property type="entry name" value="Metallo-dependent hydrolases"/>
    <property type="match status" value="1"/>
</dbReference>
<dbReference type="UniPathway" id="UPA00603">
    <property type="reaction ID" value="UER00660"/>
</dbReference>
<keyword evidence="12" id="KW-1185">Reference proteome</keyword>
<dbReference type="InterPro" id="IPR006680">
    <property type="entry name" value="Amidohydro-rel"/>
</dbReference>
<evidence type="ECO:0000256" key="6">
    <source>
        <dbReference type="ARBA" id="ARBA00022833"/>
    </source>
</evidence>
<evidence type="ECO:0000256" key="7">
    <source>
        <dbReference type="NCBIfam" id="TIGR02967"/>
    </source>
</evidence>
<dbReference type="PANTHER" id="PTHR11271">
    <property type="entry name" value="GUANINE DEAMINASE"/>
    <property type="match status" value="1"/>
</dbReference>
<dbReference type="GO" id="GO:0005829">
    <property type="term" value="C:cytosol"/>
    <property type="evidence" value="ECO:0007669"/>
    <property type="project" value="TreeGrafter"/>
</dbReference>
<dbReference type="GO" id="GO:0008892">
    <property type="term" value="F:guanine deaminase activity"/>
    <property type="evidence" value="ECO:0007669"/>
    <property type="project" value="UniProtKB-UniRule"/>
</dbReference>
<evidence type="ECO:0000259" key="10">
    <source>
        <dbReference type="Pfam" id="PF22039"/>
    </source>
</evidence>
<evidence type="ECO:0000256" key="5">
    <source>
        <dbReference type="ARBA" id="ARBA00022801"/>
    </source>
</evidence>
<dbReference type="Gene3D" id="2.30.40.10">
    <property type="entry name" value="Urease, subunit C, domain 1"/>
    <property type="match status" value="1"/>
</dbReference>
<dbReference type="Pfam" id="PF22039">
    <property type="entry name" value="HUTI_composite_bact"/>
    <property type="match status" value="1"/>
</dbReference>
<keyword evidence="4 8" id="KW-0479">Metal-binding</keyword>
<proteinExistence type="inferred from homology"/>
<organism evidence="11 12">
    <name type="scientific">Ornithinicoccus hortensis</name>
    <dbReference type="NCBI Taxonomy" id="82346"/>
    <lineage>
        <taxon>Bacteria</taxon>
        <taxon>Bacillati</taxon>
        <taxon>Actinomycetota</taxon>
        <taxon>Actinomycetes</taxon>
        <taxon>Micrococcales</taxon>
        <taxon>Intrasporangiaceae</taxon>
        <taxon>Ornithinicoccus</taxon>
    </lineage>
</organism>
<dbReference type="InterPro" id="IPR054418">
    <property type="entry name" value="MQNX/HUTI_composite_N"/>
</dbReference>
<dbReference type="InterPro" id="IPR014311">
    <property type="entry name" value="Guanine_deaminase"/>
</dbReference>
<dbReference type="RefSeq" id="WP_228393493.1">
    <property type="nucleotide sequence ID" value="NZ_BAAAIK010000008.1"/>
</dbReference>
<dbReference type="Pfam" id="PF01979">
    <property type="entry name" value="Amidohydro_1"/>
    <property type="match status" value="1"/>
</dbReference>
<dbReference type="InterPro" id="IPR032466">
    <property type="entry name" value="Metal_Hydrolase"/>
</dbReference>
<comment type="pathway">
    <text evidence="1 8">Purine metabolism; guanine degradation; xanthine from guanine: step 1/1.</text>
</comment>
<evidence type="ECO:0000313" key="12">
    <source>
        <dbReference type="Proteomes" id="UP000319516"/>
    </source>
</evidence>
<evidence type="ECO:0000256" key="1">
    <source>
        <dbReference type="ARBA" id="ARBA00004984"/>
    </source>
</evidence>
<dbReference type="InterPro" id="IPR051607">
    <property type="entry name" value="Metallo-dep_hydrolases"/>
</dbReference>
<dbReference type="Proteomes" id="UP000319516">
    <property type="component" value="Unassembled WGS sequence"/>
</dbReference>
<evidence type="ECO:0000256" key="4">
    <source>
        <dbReference type="ARBA" id="ARBA00022723"/>
    </source>
</evidence>
<accession>A0A542YLY5</accession>
<dbReference type="EC" id="3.5.4.3" evidence="3 7"/>